<keyword evidence="1" id="KW-1133">Transmembrane helix</keyword>
<keyword evidence="1" id="KW-0812">Transmembrane</keyword>
<dbReference type="EMBL" id="GBXM01001507">
    <property type="protein sequence ID" value="JAI07071.1"/>
    <property type="molecule type" value="Transcribed_RNA"/>
</dbReference>
<name>A0A0E9XYY3_ANGAN</name>
<evidence type="ECO:0000313" key="2">
    <source>
        <dbReference type="EMBL" id="JAI07071.1"/>
    </source>
</evidence>
<dbReference type="AlphaFoldDB" id="A0A0E9XYY3"/>
<proteinExistence type="predicted"/>
<keyword evidence="1" id="KW-0472">Membrane</keyword>
<reference evidence="2" key="2">
    <citation type="journal article" date="2015" name="Fish Shellfish Immunol.">
        <title>Early steps in the European eel (Anguilla anguilla)-Vibrio vulnificus interaction in the gills: Role of the RtxA13 toxin.</title>
        <authorList>
            <person name="Callol A."/>
            <person name="Pajuelo D."/>
            <person name="Ebbesson L."/>
            <person name="Teles M."/>
            <person name="MacKenzie S."/>
            <person name="Amaro C."/>
        </authorList>
    </citation>
    <scope>NUCLEOTIDE SEQUENCE</scope>
</reference>
<feature type="transmembrane region" description="Helical" evidence="1">
    <location>
        <begin position="12"/>
        <end position="33"/>
    </location>
</feature>
<accession>A0A0E9XYY3</accession>
<evidence type="ECO:0000256" key="1">
    <source>
        <dbReference type="SAM" id="Phobius"/>
    </source>
</evidence>
<sequence length="34" mass="3856">MRICDAWVPSKIAVHNTTCVVYGVVTLFSMVWLD</sequence>
<reference evidence="2" key="1">
    <citation type="submission" date="2014-11" db="EMBL/GenBank/DDBJ databases">
        <authorList>
            <person name="Amaro Gonzalez C."/>
        </authorList>
    </citation>
    <scope>NUCLEOTIDE SEQUENCE</scope>
</reference>
<organism evidence="2">
    <name type="scientific">Anguilla anguilla</name>
    <name type="common">European freshwater eel</name>
    <name type="synonym">Muraena anguilla</name>
    <dbReference type="NCBI Taxonomy" id="7936"/>
    <lineage>
        <taxon>Eukaryota</taxon>
        <taxon>Metazoa</taxon>
        <taxon>Chordata</taxon>
        <taxon>Craniata</taxon>
        <taxon>Vertebrata</taxon>
        <taxon>Euteleostomi</taxon>
        <taxon>Actinopterygii</taxon>
        <taxon>Neopterygii</taxon>
        <taxon>Teleostei</taxon>
        <taxon>Anguilliformes</taxon>
        <taxon>Anguillidae</taxon>
        <taxon>Anguilla</taxon>
    </lineage>
</organism>
<protein>
    <submittedName>
        <fullName evidence="2">Uncharacterized protein</fullName>
    </submittedName>
</protein>